<accession>A0A4R9C1D2</accession>
<evidence type="ECO:0000259" key="13">
    <source>
        <dbReference type="Pfam" id="PF18075"/>
    </source>
</evidence>
<comment type="subcellular location">
    <subcellularLocation>
        <location evidence="1">Cell membrane</location>
        <topology evidence="1">Multi-pass membrane protein</topology>
    </subcellularLocation>
</comment>
<evidence type="ECO:0000256" key="7">
    <source>
        <dbReference type="ARBA" id="ARBA00022989"/>
    </source>
</evidence>
<evidence type="ECO:0000256" key="6">
    <source>
        <dbReference type="ARBA" id="ARBA00022692"/>
    </source>
</evidence>
<keyword evidence="5 10" id="KW-0132">Cell division</keyword>
<dbReference type="PANTHER" id="PTHR47755">
    <property type="entry name" value="CELL DIVISION PROTEIN FTSX"/>
    <property type="match status" value="1"/>
</dbReference>
<dbReference type="Gene3D" id="3.30.70.3040">
    <property type="match status" value="1"/>
</dbReference>
<evidence type="ECO:0000256" key="11">
    <source>
        <dbReference type="SAM" id="Phobius"/>
    </source>
</evidence>
<dbReference type="Proteomes" id="UP000297454">
    <property type="component" value="Unassembled WGS sequence"/>
</dbReference>
<feature type="domain" description="FtsX extracellular" evidence="13">
    <location>
        <begin position="64"/>
        <end position="155"/>
    </location>
</feature>
<keyword evidence="6 11" id="KW-0812">Transmembrane</keyword>
<evidence type="ECO:0000256" key="8">
    <source>
        <dbReference type="ARBA" id="ARBA00023136"/>
    </source>
</evidence>
<proteinExistence type="inferred from homology"/>
<dbReference type="EMBL" id="SCFR01000024">
    <property type="protein sequence ID" value="TFF65143.1"/>
    <property type="molecule type" value="Genomic_DNA"/>
</dbReference>
<evidence type="ECO:0000313" key="14">
    <source>
        <dbReference type="EMBL" id="TFF65143.1"/>
    </source>
</evidence>
<comment type="caution">
    <text evidence="14">The sequence shown here is derived from an EMBL/GenBank/DDBJ whole genome shotgun (WGS) entry which is preliminary data.</text>
</comment>
<dbReference type="GO" id="GO:0051301">
    <property type="term" value="P:cell division"/>
    <property type="evidence" value="ECO:0007669"/>
    <property type="project" value="UniProtKB-KW"/>
</dbReference>
<evidence type="ECO:0000256" key="3">
    <source>
        <dbReference type="ARBA" id="ARBA00021907"/>
    </source>
</evidence>
<keyword evidence="7 11" id="KW-1133">Transmembrane helix</keyword>
<evidence type="ECO:0000256" key="5">
    <source>
        <dbReference type="ARBA" id="ARBA00022618"/>
    </source>
</evidence>
<feature type="domain" description="ABC3 transporter permease C-terminal" evidence="12">
    <location>
        <begin position="178"/>
        <end position="299"/>
    </location>
</feature>
<keyword evidence="9 10" id="KW-0131">Cell cycle</keyword>
<dbReference type="AlphaFoldDB" id="A0A4R9C1D2"/>
<gene>
    <name evidence="14" type="ORF">EQF91_06580</name>
</gene>
<dbReference type="NCBIfam" id="NF038347">
    <property type="entry name" value="FtsX_Gpos"/>
    <property type="match status" value="1"/>
</dbReference>
<keyword evidence="15" id="KW-1185">Reference proteome</keyword>
<dbReference type="InterPro" id="IPR004513">
    <property type="entry name" value="FtsX"/>
</dbReference>
<dbReference type="GO" id="GO:0005886">
    <property type="term" value="C:plasma membrane"/>
    <property type="evidence" value="ECO:0007669"/>
    <property type="project" value="UniProtKB-SubCell"/>
</dbReference>
<evidence type="ECO:0000256" key="1">
    <source>
        <dbReference type="ARBA" id="ARBA00004651"/>
    </source>
</evidence>
<evidence type="ECO:0000256" key="10">
    <source>
        <dbReference type="PIRNR" id="PIRNR003097"/>
    </source>
</evidence>
<comment type="similarity">
    <text evidence="2 10">Belongs to the ABC-4 integral membrane protein family. FtsX subfamily.</text>
</comment>
<feature type="transmembrane region" description="Helical" evidence="11">
    <location>
        <begin position="171"/>
        <end position="192"/>
    </location>
</feature>
<evidence type="ECO:0000256" key="9">
    <source>
        <dbReference type="ARBA" id="ARBA00023306"/>
    </source>
</evidence>
<feature type="transmembrane region" description="Helical" evidence="11">
    <location>
        <begin position="227"/>
        <end position="246"/>
    </location>
</feature>
<sequence length="309" mass="35078">MMKAFRKLINTLKEGLKGIWKHKNLGLVSITSTFSTLFVIGIIIIITVSINNVALQIQGKVNDVEIFIKKDATEVQIAELKHKIETSPIKKIVEYRSSKQALSIMKQSWGDNSKLLDNLELEKVLPSSFIVKLEDISQTKEFAKSLQSDNIIEEINYYKDLVDKVYKVSNYVKIFGAILVAVLMVVSLFIISNTIKLTVVSRINEIAIMKNVGATNNYIRIPFIIEGIFYSLLASILSFMAVYYLYRFVYINFGARLQSNFTILSLINPELLKVSLFQIINSLGLGIGVIGSIFSIRRYLINREVKYVK</sequence>
<dbReference type="InterPro" id="IPR040690">
    <property type="entry name" value="FtsX_ECD"/>
</dbReference>
<keyword evidence="8 10" id="KW-0472">Membrane</keyword>
<dbReference type="PIRSF" id="PIRSF003097">
    <property type="entry name" value="FtsX"/>
    <property type="match status" value="1"/>
</dbReference>
<feature type="transmembrane region" description="Helical" evidence="11">
    <location>
        <begin position="276"/>
        <end position="296"/>
    </location>
</feature>
<reference evidence="14 15" key="1">
    <citation type="submission" date="2019-01" db="EMBL/GenBank/DDBJ databases">
        <title>Draft Genome Sequences of Helcococcus ovis Strains Isolated from the Uterus and Vagina of Dairy Cows with Metritis.</title>
        <authorList>
            <person name="Cunha F."/>
            <person name="Jeon S.J."/>
            <person name="Kutzer P."/>
            <person name="Galvao K.N."/>
        </authorList>
    </citation>
    <scope>NUCLEOTIDE SEQUENCE [LARGE SCALE GENOMIC DNA]</scope>
    <source>
        <strain evidence="14 15">KG-37</strain>
    </source>
</reference>
<dbReference type="Pfam" id="PF18075">
    <property type="entry name" value="FtsX_ECD"/>
    <property type="match status" value="1"/>
</dbReference>
<name>A0A4R9C1D2_9FIRM</name>
<dbReference type="PANTHER" id="PTHR47755:SF1">
    <property type="entry name" value="CELL DIVISION PROTEIN FTSX"/>
    <property type="match status" value="1"/>
</dbReference>
<keyword evidence="4 10" id="KW-1003">Cell membrane</keyword>
<organism evidence="14 15">
    <name type="scientific">Helcococcus ovis</name>
    <dbReference type="NCBI Taxonomy" id="72026"/>
    <lineage>
        <taxon>Bacteria</taxon>
        <taxon>Bacillati</taxon>
        <taxon>Bacillota</taxon>
        <taxon>Tissierellia</taxon>
        <taxon>Tissierellales</taxon>
        <taxon>Peptoniphilaceae</taxon>
        <taxon>Helcococcus</taxon>
    </lineage>
</organism>
<protein>
    <recommendedName>
        <fullName evidence="3 10">Cell division protein FtsX</fullName>
    </recommendedName>
</protein>
<evidence type="ECO:0000259" key="12">
    <source>
        <dbReference type="Pfam" id="PF02687"/>
    </source>
</evidence>
<dbReference type="InterPro" id="IPR058204">
    <property type="entry name" value="FtsX_firmicutes-type"/>
</dbReference>
<feature type="transmembrane region" description="Helical" evidence="11">
    <location>
        <begin position="25"/>
        <end position="50"/>
    </location>
</feature>
<dbReference type="InterPro" id="IPR003838">
    <property type="entry name" value="ABC3_permease_C"/>
</dbReference>
<evidence type="ECO:0000313" key="15">
    <source>
        <dbReference type="Proteomes" id="UP000297454"/>
    </source>
</evidence>
<comment type="function">
    <text evidence="10">Part of the ABC transporter FtsEX involved in asymmetric cellular division facilitating the initiation of sporulation.</text>
</comment>
<evidence type="ECO:0000256" key="2">
    <source>
        <dbReference type="ARBA" id="ARBA00007379"/>
    </source>
</evidence>
<dbReference type="Pfam" id="PF02687">
    <property type="entry name" value="FtsX"/>
    <property type="match status" value="1"/>
</dbReference>
<dbReference type="OrthoDB" id="9812531at2"/>
<evidence type="ECO:0000256" key="4">
    <source>
        <dbReference type="ARBA" id="ARBA00022475"/>
    </source>
</evidence>